<reference evidence="1 2" key="1">
    <citation type="journal article" date="2022" name="Allergy">
        <title>Genome assembly and annotation of Periplaneta americana reveal a comprehensive cockroach allergen profile.</title>
        <authorList>
            <person name="Wang L."/>
            <person name="Xiong Q."/>
            <person name="Saelim N."/>
            <person name="Wang L."/>
            <person name="Nong W."/>
            <person name="Wan A.T."/>
            <person name="Shi M."/>
            <person name="Liu X."/>
            <person name="Cao Q."/>
            <person name="Hui J.H.L."/>
            <person name="Sookrung N."/>
            <person name="Leung T.F."/>
            <person name="Tungtrongchitr A."/>
            <person name="Tsui S.K.W."/>
        </authorList>
    </citation>
    <scope>NUCLEOTIDE SEQUENCE [LARGE SCALE GENOMIC DNA]</scope>
    <source>
        <strain evidence="1">PWHHKU_190912</strain>
    </source>
</reference>
<protein>
    <submittedName>
        <fullName evidence="1">Uncharacterized protein</fullName>
    </submittedName>
</protein>
<comment type="caution">
    <text evidence="1">The sequence shown here is derived from an EMBL/GenBank/DDBJ whole genome shotgun (WGS) entry which is preliminary data.</text>
</comment>
<accession>A0ABQ8SFA8</accession>
<dbReference type="EMBL" id="JAJSOF020000029">
    <property type="protein sequence ID" value="KAJ4432678.1"/>
    <property type="molecule type" value="Genomic_DNA"/>
</dbReference>
<sequence>MPNERIPKKVLYSKIGGNRRVCKPRSRCIDVIEEDTQKILAIRIEKEWHKIEKKGDLMKEARSDIGLSCHKRRR</sequence>
<name>A0ABQ8SFA8_PERAM</name>
<keyword evidence="2" id="KW-1185">Reference proteome</keyword>
<evidence type="ECO:0000313" key="1">
    <source>
        <dbReference type="EMBL" id="KAJ4432678.1"/>
    </source>
</evidence>
<proteinExistence type="predicted"/>
<evidence type="ECO:0000313" key="2">
    <source>
        <dbReference type="Proteomes" id="UP001148838"/>
    </source>
</evidence>
<dbReference type="Proteomes" id="UP001148838">
    <property type="component" value="Unassembled WGS sequence"/>
</dbReference>
<organism evidence="1 2">
    <name type="scientific">Periplaneta americana</name>
    <name type="common">American cockroach</name>
    <name type="synonym">Blatta americana</name>
    <dbReference type="NCBI Taxonomy" id="6978"/>
    <lineage>
        <taxon>Eukaryota</taxon>
        <taxon>Metazoa</taxon>
        <taxon>Ecdysozoa</taxon>
        <taxon>Arthropoda</taxon>
        <taxon>Hexapoda</taxon>
        <taxon>Insecta</taxon>
        <taxon>Pterygota</taxon>
        <taxon>Neoptera</taxon>
        <taxon>Polyneoptera</taxon>
        <taxon>Dictyoptera</taxon>
        <taxon>Blattodea</taxon>
        <taxon>Blattoidea</taxon>
        <taxon>Blattidae</taxon>
        <taxon>Blattinae</taxon>
        <taxon>Periplaneta</taxon>
    </lineage>
</organism>
<gene>
    <name evidence="1" type="ORF">ANN_21301</name>
</gene>